<protein>
    <submittedName>
        <fullName evidence="1">Uncharacterized protein</fullName>
    </submittedName>
</protein>
<dbReference type="AlphaFoldDB" id="A0A9Q1QVN8"/>
<keyword evidence="2" id="KW-1185">Reference proteome</keyword>
<organism evidence="1 2">
    <name type="scientific">Anisodus acutangulus</name>
    <dbReference type="NCBI Taxonomy" id="402998"/>
    <lineage>
        <taxon>Eukaryota</taxon>
        <taxon>Viridiplantae</taxon>
        <taxon>Streptophyta</taxon>
        <taxon>Embryophyta</taxon>
        <taxon>Tracheophyta</taxon>
        <taxon>Spermatophyta</taxon>
        <taxon>Magnoliopsida</taxon>
        <taxon>eudicotyledons</taxon>
        <taxon>Gunneridae</taxon>
        <taxon>Pentapetalae</taxon>
        <taxon>asterids</taxon>
        <taxon>lamiids</taxon>
        <taxon>Solanales</taxon>
        <taxon>Solanaceae</taxon>
        <taxon>Solanoideae</taxon>
        <taxon>Hyoscyameae</taxon>
        <taxon>Anisodus</taxon>
    </lineage>
</organism>
<comment type="caution">
    <text evidence="1">The sequence shown here is derived from an EMBL/GenBank/DDBJ whole genome shotgun (WGS) entry which is preliminary data.</text>
</comment>
<reference evidence="2" key="1">
    <citation type="journal article" date="2023" name="Proc. Natl. Acad. Sci. U.S.A.">
        <title>Genomic and structural basis for evolution of tropane alkaloid biosynthesis.</title>
        <authorList>
            <person name="Wanga Y.-J."/>
            <person name="Taina T."/>
            <person name="Yua J.-Y."/>
            <person name="Lia J."/>
            <person name="Xua B."/>
            <person name="Chenc J."/>
            <person name="D'Auriad J.C."/>
            <person name="Huanga J.-P."/>
            <person name="Huanga S.-X."/>
        </authorList>
    </citation>
    <scope>NUCLEOTIDE SEQUENCE [LARGE SCALE GENOMIC DNA]</scope>
    <source>
        <strain evidence="2">cv. KIB-2019</strain>
    </source>
</reference>
<name>A0A9Q1QVN8_9SOLA</name>
<accession>A0A9Q1QVN8</accession>
<evidence type="ECO:0000313" key="1">
    <source>
        <dbReference type="EMBL" id="KAJ8530725.1"/>
    </source>
</evidence>
<evidence type="ECO:0000313" key="2">
    <source>
        <dbReference type="Proteomes" id="UP001152561"/>
    </source>
</evidence>
<proteinExistence type="predicted"/>
<gene>
    <name evidence="1" type="ORF">K7X08_023606</name>
</gene>
<dbReference type="Proteomes" id="UP001152561">
    <property type="component" value="Unassembled WGS sequence"/>
</dbReference>
<dbReference type="EMBL" id="JAJAGQ010000021">
    <property type="protein sequence ID" value="KAJ8530725.1"/>
    <property type="molecule type" value="Genomic_DNA"/>
</dbReference>
<sequence>MLEQMSQHSDQHFMKNSFALLYGLKQYSWKYYYEVKVSRQGKYELMKTWEEQVKVIAMLEEQVQEVRRFCSMIFSNKHTSCPPFPQSSPQIDEFFKEDSLL</sequence>